<keyword evidence="1" id="KW-0597">Phosphoprotein</keyword>
<sequence length="96" mass="10078">MPGDPTALVEQLWAQFLPLVHERVRLIEEVAAGGGDVATAGRAAHNLAGSLGSYGRATASSVARELDLAFTAGVPDQAWLTDAVRRLREGLEVGRA</sequence>
<gene>
    <name evidence="3" type="ORF">N866_19370</name>
</gene>
<dbReference type="InterPro" id="IPR008207">
    <property type="entry name" value="Sig_transdc_His_kin_Hpt_dom"/>
</dbReference>
<dbReference type="Pfam" id="PF01627">
    <property type="entry name" value="Hpt"/>
    <property type="match status" value="1"/>
</dbReference>
<evidence type="ECO:0000259" key="2">
    <source>
        <dbReference type="PROSITE" id="PS50894"/>
    </source>
</evidence>
<feature type="domain" description="HPt" evidence="2">
    <location>
        <begin position="5"/>
        <end position="96"/>
    </location>
</feature>
<evidence type="ECO:0000313" key="3">
    <source>
        <dbReference type="EMBL" id="EYR63606.1"/>
    </source>
</evidence>
<proteinExistence type="predicted"/>
<feature type="modified residue" description="Phosphohistidine" evidence="1">
    <location>
        <position position="45"/>
    </location>
</feature>
<organism evidence="3 4">
    <name type="scientific">Actinotalea ferrariae CF5-4</name>
    <dbReference type="NCBI Taxonomy" id="948458"/>
    <lineage>
        <taxon>Bacteria</taxon>
        <taxon>Bacillati</taxon>
        <taxon>Actinomycetota</taxon>
        <taxon>Actinomycetes</taxon>
        <taxon>Micrococcales</taxon>
        <taxon>Cellulomonadaceae</taxon>
        <taxon>Actinotalea</taxon>
    </lineage>
</organism>
<dbReference type="AlphaFoldDB" id="A0A021VR37"/>
<reference evidence="3 4" key="1">
    <citation type="submission" date="2014-01" db="EMBL/GenBank/DDBJ databases">
        <title>Actinotalea ferrariae CF5-4.</title>
        <authorList>
            <person name="Chen F."/>
            <person name="Li Y."/>
            <person name="Wang G."/>
        </authorList>
    </citation>
    <scope>NUCLEOTIDE SEQUENCE [LARGE SCALE GENOMIC DNA]</scope>
    <source>
        <strain evidence="3 4">CF5-4</strain>
    </source>
</reference>
<dbReference type="EMBL" id="AXCW01000081">
    <property type="protein sequence ID" value="EYR63606.1"/>
    <property type="molecule type" value="Genomic_DNA"/>
</dbReference>
<dbReference type="SUPFAM" id="SSF47226">
    <property type="entry name" value="Histidine-containing phosphotransfer domain, HPT domain"/>
    <property type="match status" value="1"/>
</dbReference>
<dbReference type="GO" id="GO:0000160">
    <property type="term" value="P:phosphorelay signal transduction system"/>
    <property type="evidence" value="ECO:0007669"/>
    <property type="project" value="InterPro"/>
</dbReference>
<keyword evidence="4" id="KW-1185">Reference proteome</keyword>
<dbReference type="Gene3D" id="1.20.120.160">
    <property type="entry name" value="HPT domain"/>
    <property type="match status" value="1"/>
</dbReference>
<evidence type="ECO:0000313" key="4">
    <source>
        <dbReference type="Proteomes" id="UP000019753"/>
    </source>
</evidence>
<dbReference type="Proteomes" id="UP000019753">
    <property type="component" value="Unassembled WGS sequence"/>
</dbReference>
<dbReference type="InterPro" id="IPR036641">
    <property type="entry name" value="HPT_dom_sf"/>
</dbReference>
<dbReference type="RefSeq" id="WP_034225541.1">
    <property type="nucleotide sequence ID" value="NZ_AXCW01000081.1"/>
</dbReference>
<name>A0A021VR37_9CELL</name>
<comment type="caution">
    <text evidence="3">The sequence shown here is derived from an EMBL/GenBank/DDBJ whole genome shotgun (WGS) entry which is preliminary data.</text>
</comment>
<protein>
    <recommendedName>
        <fullName evidence="2">HPt domain-containing protein</fullName>
    </recommendedName>
</protein>
<dbReference type="PROSITE" id="PS50894">
    <property type="entry name" value="HPT"/>
    <property type="match status" value="1"/>
</dbReference>
<accession>A0A021VR37</accession>
<evidence type="ECO:0000256" key="1">
    <source>
        <dbReference type="PROSITE-ProRule" id="PRU00110"/>
    </source>
</evidence>